<protein>
    <submittedName>
        <fullName evidence="1">Uncharacterized protein</fullName>
    </submittedName>
</protein>
<dbReference type="RefSeq" id="WP_320335755.1">
    <property type="nucleotide sequence ID" value="NZ_JASFAG010000001.1"/>
</dbReference>
<evidence type="ECO:0000313" key="2">
    <source>
        <dbReference type="Proteomes" id="UP001287024"/>
    </source>
</evidence>
<dbReference type="Proteomes" id="UP001287024">
    <property type="component" value="Unassembled WGS sequence"/>
</dbReference>
<name>A0ABU5BDX4_9PSED</name>
<dbReference type="EMBL" id="JASFAG010000001">
    <property type="protein sequence ID" value="MDX9674588.1"/>
    <property type="molecule type" value="Genomic_DNA"/>
</dbReference>
<sequence length="193" mass="22076">MCTVFSMSLEESIAMSNDHVAGAEGYFLKLIAKEDFNGVKPDSPERFSSLDLEHFSLQTLGGENGASMSTILFESDQRYVEGQFEGTGIQCSGDHQNENDSAELRIVLKPEKVHRLRFASDVFATQNVSHIEFYEPSGNVLKRFENKLGWIDYQVPLLDKEIASIARVSIYYRVYFGTPYIDSFELWRWQSFE</sequence>
<proteinExistence type="predicted"/>
<keyword evidence="2" id="KW-1185">Reference proteome</keyword>
<accession>A0ABU5BDX4</accession>
<reference evidence="1 2" key="1">
    <citation type="submission" date="2023-05" db="EMBL/GenBank/DDBJ databases">
        <title>Siderophore-mediated competition between Bacillus subtilis and Pseudomonas marginalis.</title>
        <authorList>
            <person name="Lyng M."/>
            <person name="Joergensen J.P.B."/>
            <person name="Schostag M.D."/>
            <person name="Jarmusch S.A."/>
            <person name="Aguilar D.K.C."/>
            <person name="Andrade C.N.L."/>
            <person name="Kovacs A.T."/>
        </authorList>
    </citation>
    <scope>NUCLEOTIDE SEQUENCE [LARGE SCALE GENOMIC DNA]</scope>
    <source>
        <strain evidence="1 2">P8_72</strain>
    </source>
</reference>
<organism evidence="1 2">
    <name type="scientific">Pseudomonas zeae</name>
    <dbReference type="NCBI Taxonomy" id="2745510"/>
    <lineage>
        <taxon>Bacteria</taxon>
        <taxon>Pseudomonadati</taxon>
        <taxon>Pseudomonadota</taxon>
        <taxon>Gammaproteobacteria</taxon>
        <taxon>Pseudomonadales</taxon>
        <taxon>Pseudomonadaceae</taxon>
        <taxon>Pseudomonas</taxon>
    </lineage>
</organism>
<gene>
    <name evidence="1" type="ORF">QMK45_01345</name>
</gene>
<evidence type="ECO:0000313" key="1">
    <source>
        <dbReference type="EMBL" id="MDX9674588.1"/>
    </source>
</evidence>
<comment type="caution">
    <text evidence="1">The sequence shown here is derived from an EMBL/GenBank/DDBJ whole genome shotgun (WGS) entry which is preliminary data.</text>
</comment>